<accession>A0ABY3WYD2</accession>
<name>A0ABY3WYD2_9GAMM</name>
<protein>
    <submittedName>
        <fullName evidence="1">HAD domain-containing protein</fullName>
    </submittedName>
</protein>
<dbReference type="Proteomes" id="UP000829542">
    <property type="component" value="Chromosome"/>
</dbReference>
<organism evidence="1 2">
    <name type="scientific">Ignatzschineria rhizosphaerae</name>
    <dbReference type="NCBI Taxonomy" id="2923279"/>
    <lineage>
        <taxon>Bacteria</taxon>
        <taxon>Pseudomonadati</taxon>
        <taxon>Pseudomonadota</taxon>
        <taxon>Gammaproteobacteria</taxon>
        <taxon>Cardiobacteriales</taxon>
        <taxon>Ignatzschineriaceae</taxon>
        <taxon>Ignatzschineria</taxon>
    </lineage>
</organism>
<sequence>MKLFLDIDGVMVHANPHRKIDHDEDGFYRFDIRAMEALMYLLANIDIEEIILSTSHRFSFSLTEWQQLLSNRGIKIPIISRIESVMTPQKSRCEEIQDWVDHRHLKVDQILIIDDDHSLNGLPSDIKARLILTSPYVGLRMRDIEEYLSS</sequence>
<proteinExistence type="predicted"/>
<dbReference type="Pfam" id="PF18143">
    <property type="entry name" value="HAD_SAK_2"/>
    <property type="match status" value="1"/>
</dbReference>
<keyword evidence="2" id="KW-1185">Reference proteome</keyword>
<reference evidence="1 2" key="1">
    <citation type="submission" date="2022-03" db="EMBL/GenBank/DDBJ databases">
        <title>Ignatzschineria rhizosphaerae HR5S32.</title>
        <authorList>
            <person name="Sun J.Q."/>
            <person name="Feng J.Y."/>
        </authorList>
    </citation>
    <scope>NUCLEOTIDE SEQUENCE [LARGE SCALE GENOMIC DNA]</scope>
    <source>
        <strain evidence="1 2">HR5S32</strain>
    </source>
</reference>
<evidence type="ECO:0000313" key="1">
    <source>
        <dbReference type="EMBL" id="UNM95622.1"/>
    </source>
</evidence>
<gene>
    <name evidence="1" type="ORF">MMG00_10390</name>
</gene>
<evidence type="ECO:0000313" key="2">
    <source>
        <dbReference type="Proteomes" id="UP000829542"/>
    </source>
</evidence>
<dbReference type="EMBL" id="CP093379">
    <property type="protein sequence ID" value="UNM95622.1"/>
    <property type="molecule type" value="Genomic_DNA"/>
</dbReference>
<dbReference type="RefSeq" id="WP_242148049.1">
    <property type="nucleotide sequence ID" value="NZ_CP093379.1"/>
</dbReference>